<feature type="domain" description="N-acetyltransferase" evidence="1">
    <location>
        <begin position="12"/>
        <end position="177"/>
    </location>
</feature>
<sequence length="178" mass="19514">MTVTPEESTDDVRVRDAERADLLAVHRIERASFPSPWPMAAFERHLTSPAFLVAVDETAAPDDPQNADRSASETIDAASVLGFVVADLVPNHGRPLGHVKDLAVHPDRRGEGVGSTLLGRALATLRGESANSVKLEVRVGNEGARSLYDRFEFEPLRRVPRYYDDGEDAIIMVRQLGD</sequence>
<dbReference type="Proteomes" id="UP001500420">
    <property type="component" value="Unassembled WGS sequence"/>
</dbReference>
<dbReference type="CDD" id="cd04301">
    <property type="entry name" value="NAT_SF"/>
    <property type="match status" value="1"/>
</dbReference>
<comment type="caution">
    <text evidence="2">The sequence shown here is derived from an EMBL/GenBank/DDBJ whole genome shotgun (WGS) entry which is preliminary data.</text>
</comment>
<dbReference type="GO" id="GO:0016747">
    <property type="term" value="F:acyltransferase activity, transferring groups other than amino-acyl groups"/>
    <property type="evidence" value="ECO:0007669"/>
    <property type="project" value="InterPro"/>
</dbReference>
<dbReference type="GO" id="GO:0005840">
    <property type="term" value="C:ribosome"/>
    <property type="evidence" value="ECO:0007669"/>
    <property type="project" value="UniProtKB-KW"/>
</dbReference>
<name>A0AAV3T6T5_9EURY</name>
<organism evidence="2 3">
    <name type="scientific">Natronoarchaeum mannanilyticum</name>
    <dbReference type="NCBI Taxonomy" id="926360"/>
    <lineage>
        <taxon>Archaea</taxon>
        <taxon>Methanobacteriati</taxon>
        <taxon>Methanobacteriota</taxon>
        <taxon>Stenosarchaea group</taxon>
        <taxon>Halobacteria</taxon>
        <taxon>Halobacteriales</taxon>
        <taxon>Natronoarchaeaceae</taxon>
    </lineage>
</organism>
<evidence type="ECO:0000259" key="1">
    <source>
        <dbReference type="PROSITE" id="PS51186"/>
    </source>
</evidence>
<dbReference type="Gene3D" id="3.40.630.30">
    <property type="match status" value="1"/>
</dbReference>
<proteinExistence type="predicted"/>
<evidence type="ECO:0000313" key="3">
    <source>
        <dbReference type="Proteomes" id="UP001500420"/>
    </source>
</evidence>
<dbReference type="PANTHER" id="PTHR43072">
    <property type="entry name" value="N-ACETYLTRANSFERASE"/>
    <property type="match status" value="1"/>
</dbReference>
<dbReference type="PANTHER" id="PTHR43072:SF60">
    <property type="entry name" value="L-2,4-DIAMINOBUTYRIC ACID ACETYLTRANSFERASE"/>
    <property type="match status" value="1"/>
</dbReference>
<protein>
    <submittedName>
        <fullName evidence="2">Ribosomal protein S18-alanine N-acetyltransferase</fullName>
    </submittedName>
</protein>
<dbReference type="InterPro" id="IPR016181">
    <property type="entry name" value="Acyl_CoA_acyltransferase"/>
</dbReference>
<keyword evidence="2" id="KW-0689">Ribosomal protein</keyword>
<dbReference type="Pfam" id="PF00583">
    <property type="entry name" value="Acetyltransf_1"/>
    <property type="match status" value="1"/>
</dbReference>
<dbReference type="PROSITE" id="PS51186">
    <property type="entry name" value="GNAT"/>
    <property type="match status" value="1"/>
</dbReference>
<evidence type="ECO:0000313" key="2">
    <source>
        <dbReference type="EMBL" id="GAA0664103.1"/>
    </source>
</evidence>
<keyword evidence="3" id="KW-1185">Reference proteome</keyword>
<gene>
    <name evidence="2" type="primary">rimI</name>
    <name evidence="2" type="ORF">GCM10009020_06160</name>
</gene>
<reference evidence="2 3" key="1">
    <citation type="journal article" date="2019" name="Int. J. Syst. Evol. Microbiol.">
        <title>The Global Catalogue of Microorganisms (GCM) 10K type strain sequencing project: providing services to taxonomists for standard genome sequencing and annotation.</title>
        <authorList>
            <consortium name="The Broad Institute Genomics Platform"/>
            <consortium name="The Broad Institute Genome Sequencing Center for Infectious Disease"/>
            <person name="Wu L."/>
            <person name="Ma J."/>
        </authorList>
    </citation>
    <scope>NUCLEOTIDE SEQUENCE [LARGE SCALE GENOMIC DNA]</scope>
    <source>
        <strain evidence="2 3">JCM 16328</strain>
    </source>
</reference>
<keyword evidence="2" id="KW-0687">Ribonucleoprotein</keyword>
<dbReference type="SUPFAM" id="SSF55729">
    <property type="entry name" value="Acyl-CoA N-acyltransferases (Nat)"/>
    <property type="match status" value="1"/>
</dbReference>
<accession>A0AAV3T6T5</accession>
<dbReference type="RefSeq" id="WP_343772390.1">
    <property type="nucleotide sequence ID" value="NZ_BAAADV010000001.1"/>
</dbReference>
<dbReference type="EMBL" id="BAAADV010000001">
    <property type="protein sequence ID" value="GAA0664103.1"/>
    <property type="molecule type" value="Genomic_DNA"/>
</dbReference>
<dbReference type="InterPro" id="IPR000182">
    <property type="entry name" value="GNAT_dom"/>
</dbReference>
<dbReference type="AlphaFoldDB" id="A0AAV3T6T5"/>